<dbReference type="Pfam" id="PF09722">
    <property type="entry name" value="Xre_MbcA_ParS_C"/>
    <property type="match status" value="1"/>
</dbReference>
<accession>A0ABZ0V232</accession>
<proteinExistence type="predicted"/>
<protein>
    <submittedName>
        <fullName evidence="2">MbcA/ParS/Xre antitoxin family protein</fullName>
    </submittedName>
</protein>
<reference evidence="2 3" key="1">
    <citation type="submission" date="2023-11" db="EMBL/GenBank/DDBJ databases">
        <title>From the Deep-Sea to the Surface: Bacterial Genomes Isolated from the Moytirra Hydrothermal Vent Plume.</title>
        <authorList>
            <person name="Major S.R."/>
        </authorList>
    </citation>
    <scope>NUCLEOTIDE SEQUENCE [LARGE SCALE GENOMIC DNA]</scope>
    <source>
        <strain evidence="2 3">OXR-9</strain>
    </source>
</reference>
<gene>
    <name evidence="2" type="ORF">T7987_05765</name>
</gene>
<dbReference type="InterPro" id="IPR024467">
    <property type="entry name" value="Xre/MbcA/ParS-like_toxin-bd"/>
</dbReference>
<keyword evidence="3" id="KW-1185">Reference proteome</keyword>
<organism evidence="2 3">
    <name type="scientific">Sulfitobacter faviae</name>
    <dbReference type="NCBI Taxonomy" id="1775881"/>
    <lineage>
        <taxon>Bacteria</taxon>
        <taxon>Pseudomonadati</taxon>
        <taxon>Pseudomonadota</taxon>
        <taxon>Alphaproteobacteria</taxon>
        <taxon>Rhodobacterales</taxon>
        <taxon>Roseobacteraceae</taxon>
        <taxon>Sulfitobacter</taxon>
    </lineage>
</organism>
<feature type="domain" description="Antitoxin Xre/MbcA/ParS-like toxin-binding" evidence="1">
    <location>
        <begin position="16"/>
        <end position="60"/>
    </location>
</feature>
<name>A0ABZ0V232_9RHOB</name>
<evidence type="ECO:0000259" key="1">
    <source>
        <dbReference type="Pfam" id="PF09722"/>
    </source>
</evidence>
<dbReference type="Proteomes" id="UP001326567">
    <property type="component" value="Chromosome"/>
</dbReference>
<dbReference type="RefSeq" id="WP_322329335.1">
    <property type="nucleotide sequence ID" value="NZ_CP139725.1"/>
</dbReference>
<dbReference type="EMBL" id="CP139725">
    <property type="protein sequence ID" value="WPZ22749.1"/>
    <property type="molecule type" value="Genomic_DNA"/>
</dbReference>
<sequence length="63" mass="7008">MDQAELMAFCVRVMSGEAELAINWMNGKAPALAGKRPLDLMDTQEGRDTIELLLRRVQGGIYI</sequence>
<evidence type="ECO:0000313" key="3">
    <source>
        <dbReference type="Proteomes" id="UP001326567"/>
    </source>
</evidence>
<evidence type="ECO:0000313" key="2">
    <source>
        <dbReference type="EMBL" id="WPZ22749.1"/>
    </source>
</evidence>